<feature type="region of interest" description="Disordered" evidence="1">
    <location>
        <begin position="181"/>
        <end position="265"/>
    </location>
</feature>
<proteinExistence type="predicted"/>
<evidence type="ECO:0000256" key="1">
    <source>
        <dbReference type="SAM" id="MobiDB-lite"/>
    </source>
</evidence>
<dbReference type="SUPFAM" id="SSF47473">
    <property type="entry name" value="EF-hand"/>
    <property type="match status" value="1"/>
</dbReference>
<feature type="compositionally biased region" description="Acidic residues" evidence="1">
    <location>
        <begin position="191"/>
        <end position="230"/>
    </location>
</feature>
<feature type="compositionally biased region" description="Basic and acidic residues" evidence="1">
    <location>
        <begin position="181"/>
        <end position="190"/>
    </location>
</feature>
<protein>
    <recommendedName>
        <fullName evidence="4">EF-hand domain-containing protein</fullName>
    </recommendedName>
</protein>
<dbReference type="OMA" id="CAILLEH"/>
<keyword evidence="3" id="KW-1185">Reference proteome</keyword>
<gene>
    <name evidence="2" type="ORF">DACRYDRAFT_17510</name>
</gene>
<dbReference type="RefSeq" id="XP_040626252.1">
    <property type="nucleotide sequence ID" value="XM_040771290.1"/>
</dbReference>
<feature type="compositionally biased region" description="Polar residues" evidence="1">
    <location>
        <begin position="111"/>
        <end position="120"/>
    </location>
</feature>
<evidence type="ECO:0008006" key="4">
    <source>
        <dbReference type="Google" id="ProtNLM"/>
    </source>
</evidence>
<dbReference type="GeneID" id="63686352"/>
<name>M5FUY4_DACPD</name>
<dbReference type="Gene3D" id="1.10.238.10">
    <property type="entry name" value="EF-hand"/>
    <property type="match status" value="1"/>
</dbReference>
<evidence type="ECO:0000313" key="2">
    <source>
        <dbReference type="EMBL" id="EJT99354.1"/>
    </source>
</evidence>
<feature type="compositionally biased region" description="Basic residues" evidence="1">
    <location>
        <begin position="254"/>
        <end position="263"/>
    </location>
</feature>
<dbReference type="EMBL" id="JH795870">
    <property type="protein sequence ID" value="EJT99354.1"/>
    <property type="molecule type" value="Genomic_DNA"/>
</dbReference>
<dbReference type="OrthoDB" id="2530165at2759"/>
<reference evidence="2 3" key="1">
    <citation type="journal article" date="2012" name="Science">
        <title>The Paleozoic origin of enzymatic lignin decomposition reconstructed from 31 fungal genomes.</title>
        <authorList>
            <person name="Floudas D."/>
            <person name="Binder M."/>
            <person name="Riley R."/>
            <person name="Barry K."/>
            <person name="Blanchette R.A."/>
            <person name="Henrissat B."/>
            <person name="Martinez A.T."/>
            <person name="Otillar R."/>
            <person name="Spatafora J.W."/>
            <person name="Yadav J.S."/>
            <person name="Aerts A."/>
            <person name="Benoit I."/>
            <person name="Boyd A."/>
            <person name="Carlson A."/>
            <person name="Copeland A."/>
            <person name="Coutinho P.M."/>
            <person name="de Vries R.P."/>
            <person name="Ferreira P."/>
            <person name="Findley K."/>
            <person name="Foster B."/>
            <person name="Gaskell J."/>
            <person name="Glotzer D."/>
            <person name="Gorecki P."/>
            <person name="Heitman J."/>
            <person name="Hesse C."/>
            <person name="Hori C."/>
            <person name="Igarashi K."/>
            <person name="Jurgens J.A."/>
            <person name="Kallen N."/>
            <person name="Kersten P."/>
            <person name="Kohler A."/>
            <person name="Kuees U."/>
            <person name="Kumar T.K.A."/>
            <person name="Kuo A."/>
            <person name="LaButti K."/>
            <person name="Larrondo L.F."/>
            <person name="Lindquist E."/>
            <person name="Ling A."/>
            <person name="Lombard V."/>
            <person name="Lucas S."/>
            <person name="Lundell T."/>
            <person name="Martin R."/>
            <person name="McLaughlin D.J."/>
            <person name="Morgenstern I."/>
            <person name="Morin E."/>
            <person name="Murat C."/>
            <person name="Nagy L.G."/>
            <person name="Nolan M."/>
            <person name="Ohm R.A."/>
            <person name="Patyshakuliyeva A."/>
            <person name="Rokas A."/>
            <person name="Ruiz-Duenas F.J."/>
            <person name="Sabat G."/>
            <person name="Salamov A."/>
            <person name="Samejima M."/>
            <person name="Schmutz J."/>
            <person name="Slot J.C."/>
            <person name="St John F."/>
            <person name="Stenlid J."/>
            <person name="Sun H."/>
            <person name="Sun S."/>
            <person name="Syed K."/>
            <person name="Tsang A."/>
            <person name="Wiebenga A."/>
            <person name="Young D."/>
            <person name="Pisabarro A."/>
            <person name="Eastwood D.C."/>
            <person name="Martin F."/>
            <person name="Cullen D."/>
            <person name="Grigoriev I.V."/>
            <person name="Hibbett D.S."/>
        </authorList>
    </citation>
    <scope>NUCLEOTIDE SEQUENCE [LARGE SCALE GENOMIC DNA]</scope>
    <source>
        <strain evidence="2 3">DJM-731 SS1</strain>
    </source>
</reference>
<dbReference type="AlphaFoldDB" id="M5FUY4"/>
<dbReference type="InterPro" id="IPR011992">
    <property type="entry name" value="EF-hand-dom_pair"/>
</dbReference>
<sequence>MNNNYDDPIEDDIDDMEEVQTDDLAALPQHLRDEIDHAFDRAARAVTGEEDDDSGRRRKRRKLNSGIPSPVEDMGGGFLVSEEPGGFLPSDEPTGSDPSKSHGSLLYRSPSFPSTSRQTHIPISLVSRALKLLRLPVDDDAVLATFREAATGWGERAGKAEEKGVSREDWRAVCAVLIGQREEGEMKRDDNDEEEDEEPEGEGGFMMDEEEESDLTDDEEDNYQPEDDEQGSSPSSDQGSEYEEAPASSSKPFKDKRKAKGKTRVRDQELELSELGYADLSVKKKQEVRDAFALFFEEEKGMKPKDLNGKGKQRETPPLITRRIGAADLAKVAKLLNEKLSAEEIEEMLEMFTSAADKTVGIQDFSKIMIRGNVL</sequence>
<accession>M5FUY4</accession>
<evidence type="ECO:0000313" key="3">
    <source>
        <dbReference type="Proteomes" id="UP000030653"/>
    </source>
</evidence>
<dbReference type="STRING" id="1858805.M5FUY4"/>
<dbReference type="HOGENOM" id="CLU_047855_0_0_1"/>
<feature type="region of interest" description="Disordered" evidence="1">
    <location>
        <begin position="42"/>
        <end position="120"/>
    </location>
</feature>
<dbReference type="Proteomes" id="UP000030653">
    <property type="component" value="Unassembled WGS sequence"/>
</dbReference>
<organism evidence="2 3">
    <name type="scientific">Dacryopinax primogenitus (strain DJM 731)</name>
    <name type="common">Brown rot fungus</name>
    <dbReference type="NCBI Taxonomy" id="1858805"/>
    <lineage>
        <taxon>Eukaryota</taxon>
        <taxon>Fungi</taxon>
        <taxon>Dikarya</taxon>
        <taxon>Basidiomycota</taxon>
        <taxon>Agaricomycotina</taxon>
        <taxon>Dacrymycetes</taxon>
        <taxon>Dacrymycetales</taxon>
        <taxon>Dacrymycetaceae</taxon>
        <taxon>Dacryopinax</taxon>
    </lineage>
</organism>